<dbReference type="EMBL" id="JAEQNE010000002">
    <property type="protein sequence ID" value="MBL0391530.1"/>
    <property type="molecule type" value="Genomic_DNA"/>
</dbReference>
<dbReference type="SUPFAM" id="SSF52172">
    <property type="entry name" value="CheY-like"/>
    <property type="match status" value="1"/>
</dbReference>
<evidence type="ECO:0000256" key="8">
    <source>
        <dbReference type="ARBA" id="ARBA00022692"/>
    </source>
</evidence>
<evidence type="ECO:0000256" key="21">
    <source>
        <dbReference type="PROSITE-ProRule" id="PRU00110"/>
    </source>
</evidence>
<feature type="domain" description="Histidine kinase" evidence="24">
    <location>
        <begin position="179"/>
        <end position="401"/>
    </location>
</feature>
<dbReference type="CDD" id="cd00082">
    <property type="entry name" value="HisKA"/>
    <property type="match status" value="1"/>
</dbReference>
<evidence type="ECO:0000256" key="15">
    <source>
        <dbReference type="ARBA" id="ARBA00023026"/>
    </source>
</evidence>
<dbReference type="AlphaFoldDB" id="A0A937CSJ0"/>
<dbReference type="InterPro" id="IPR036097">
    <property type="entry name" value="HisK_dim/P_sf"/>
</dbReference>
<evidence type="ECO:0000256" key="13">
    <source>
        <dbReference type="ARBA" id="ARBA00022989"/>
    </source>
</evidence>
<keyword evidence="7" id="KW-0808">Transferase</keyword>
<evidence type="ECO:0000256" key="23">
    <source>
        <dbReference type="SAM" id="MobiDB-lite"/>
    </source>
</evidence>
<dbReference type="InterPro" id="IPR003661">
    <property type="entry name" value="HisK_dim/P_dom"/>
</dbReference>
<dbReference type="InterPro" id="IPR003594">
    <property type="entry name" value="HATPase_dom"/>
</dbReference>
<dbReference type="SMART" id="SM00091">
    <property type="entry name" value="PAS"/>
    <property type="match status" value="1"/>
</dbReference>
<comment type="caution">
    <text evidence="29">The sequence shown here is derived from an EMBL/GenBank/DDBJ whole genome shotgun (WGS) entry which is preliminary data.</text>
</comment>
<dbReference type="InterPro" id="IPR005467">
    <property type="entry name" value="His_kinase_dom"/>
</dbReference>
<keyword evidence="30" id="KW-1185">Reference proteome</keyword>
<dbReference type="InterPro" id="IPR013656">
    <property type="entry name" value="PAS_4"/>
</dbReference>
<dbReference type="Pfam" id="PF00512">
    <property type="entry name" value="HisKA"/>
    <property type="match status" value="1"/>
</dbReference>
<dbReference type="Proteomes" id="UP000599109">
    <property type="component" value="Unassembled WGS sequence"/>
</dbReference>
<evidence type="ECO:0000256" key="9">
    <source>
        <dbReference type="ARBA" id="ARBA00022729"/>
    </source>
</evidence>
<reference evidence="29 30" key="1">
    <citation type="journal article" date="2017" name="Int. J. Syst. Evol. Microbiol.">
        <title>Ramlibacter monticola sp. nov., isolated from forest soil.</title>
        <authorList>
            <person name="Chaudhary D.K."/>
            <person name="Kim J."/>
        </authorList>
    </citation>
    <scope>NUCLEOTIDE SEQUENCE [LARGE SCALE GENOMIC DNA]</scope>
    <source>
        <strain evidence="29 30">KACC 19175</strain>
    </source>
</reference>
<dbReference type="FunFam" id="1.10.287.130:FF:000002">
    <property type="entry name" value="Two-component osmosensing histidine kinase"/>
    <property type="match status" value="1"/>
</dbReference>
<evidence type="ECO:0000256" key="17">
    <source>
        <dbReference type="ARBA" id="ARBA00058004"/>
    </source>
</evidence>
<evidence type="ECO:0000259" key="26">
    <source>
        <dbReference type="PROSITE" id="PS50112"/>
    </source>
</evidence>
<dbReference type="InterPro" id="IPR035965">
    <property type="entry name" value="PAS-like_dom_sf"/>
</dbReference>
<feature type="domain" description="HPt" evidence="28">
    <location>
        <begin position="594"/>
        <end position="687"/>
    </location>
</feature>
<dbReference type="GO" id="GO:0005886">
    <property type="term" value="C:plasma membrane"/>
    <property type="evidence" value="ECO:0007669"/>
    <property type="project" value="UniProtKB-SubCell"/>
</dbReference>
<keyword evidence="12" id="KW-0067">ATP-binding</keyword>
<comment type="function">
    <text evidence="17">Member of the two-component regulatory system BvgS/BvgA. Phosphorylates BvgA via a four-step phosphorelay in response to environmental signals.</text>
</comment>
<proteinExistence type="predicted"/>
<dbReference type="EC" id="2.7.13.3" evidence="3"/>
<dbReference type="PROSITE" id="PS50109">
    <property type="entry name" value="HIS_KIN"/>
    <property type="match status" value="1"/>
</dbReference>
<dbReference type="Gene3D" id="1.20.120.160">
    <property type="entry name" value="HPT domain"/>
    <property type="match status" value="1"/>
</dbReference>
<evidence type="ECO:0000256" key="20">
    <source>
        <dbReference type="ARBA" id="ARBA00070152"/>
    </source>
</evidence>
<keyword evidence="15" id="KW-0843">Virulence</keyword>
<evidence type="ECO:0000259" key="24">
    <source>
        <dbReference type="PROSITE" id="PS50109"/>
    </source>
</evidence>
<dbReference type="Pfam" id="PF01627">
    <property type="entry name" value="Hpt"/>
    <property type="match status" value="1"/>
</dbReference>
<evidence type="ECO:0000256" key="10">
    <source>
        <dbReference type="ARBA" id="ARBA00022741"/>
    </source>
</evidence>
<feature type="region of interest" description="Disordered" evidence="23">
    <location>
        <begin position="684"/>
        <end position="704"/>
    </location>
</feature>
<evidence type="ECO:0000256" key="19">
    <source>
        <dbReference type="ARBA" id="ARBA00068150"/>
    </source>
</evidence>
<dbReference type="PROSITE" id="PS50113">
    <property type="entry name" value="PAC"/>
    <property type="match status" value="1"/>
</dbReference>
<feature type="domain" description="PAS" evidence="26">
    <location>
        <begin position="28"/>
        <end position="107"/>
    </location>
</feature>
<keyword evidence="10" id="KW-0547">Nucleotide-binding</keyword>
<feature type="domain" description="PAC" evidence="27">
    <location>
        <begin position="102"/>
        <end position="154"/>
    </location>
</feature>
<dbReference type="SUPFAM" id="SSF55785">
    <property type="entry name" value="PYP-like sensor domain (PAS domain)"/>
    <property type="match status" value="1"/>
</dbReference>
<evidence type="ECO:0000256" key="14">
    <source>
        <dbReference type="ARBA" id="ARBA00023012"/>
    </source>
</evidence>
<keyword evidence="5" id="KW-0997">Cell inner membrane</keyword>
<dbReference type="Gene3D" id="1.10.287.130">
    <property type="match status" value="1"/>
</dbReference>
<evidence type="ECO:0000256" key="12">
    <source>
        <dbReference type="ARBA" id="ARBA00022840"/>
    </source>
</evidence>
<dbReference type="InterPro" id="IPR008207">
    <property type="entry name" value="Sig_transdc_His_kin_Hpt_dom"/>
</dbReference>
<evidence type="ECO:0000259" key="28">
    <source>
        <dbReference type="PROSITE" id="PS50894"/>
    </source>
</evidence>
<dbReference type="SUPFAM" id="SSF55874">
    <property type="entry name" value="ATPase domain of HSP90 chaperone/DNA topoisomerase II/histidine kinase"/>
    <property type="match status" value="1"/>
</dbReference>
<dbReference type="PROSITE" id="PS50110">
    <property type="entry name" value="RESPONSE_REGULATORY"/>
    <property type="match status" value="1"/>
</dbReference>
<evidence type="ECO:0000256" key="16">
    <source>
        <dbReference type="ARBA" id="ARBA00023136"/>
    </source>
</evidence>
<comment type="subcellular location">
    <subcellularLocation>
        <location evidence="2">Cell inner membrane</location>
        <topology evidence="2">Multi-pass membrane protein</topology>
    </subcellularLocation>
</comment>
<dbReference type="Gene3D" id="3.30.450.20">
    <property type="entry name" value="PAS domain"/>
    <property type="match status" value="1"/>
</dbReference>
<dbReference type="PROSITE" id="PS50894">
    <property type="entry name" value="HPT"/>
    <property type="match status" value="1"/>
</dbReference>
<dbReference type="PANTHER" id="PTHR43047">
    <property type="entry name" value="TWO-COMPONENT HISTIDINE PROTEIN KINASE"/>
    <property type="match status" value="1"/>
</dbReference>
<dbReference type="PROSITE" id="PS50112">
    <property type="entry name" value="PAS"/>
    <property type="match status" value="1"/>
</dbReference>
<evidence type="ECO:0000256" key="7">
    <source>
        <dbReference type="ARBA" id="ARBA00022679"/>
    </source>
</evidence>
<protein>
    <recommendedName>
        <fullName evidence="19">Sensory/regulatory protein RpfC</fullName>
        <ecNumber evidence="3">2.7.13.3</ecNumber>
    </recommendedName>
    <alternativeName>
        <fullName evidence="20">Virulence sensor protein BvgS</fullName>
    </alternativeName>
</protein>
<keyword evidence="11" id="KW-0418">Kinase</keyword>
<evidence type="ECO:0000256" key="2">
    <source>
        <dbReference type="ARBA" id="ARBA00004429"/>
    </source>
</evidence>
<dbReference type="SMART" id="SM00387">
    <property type="entry name" value="HATPase_c"/>
    <property type="match status" value="1"/>
</dbReference>
<dbReference type="Gene3D" id="3.40.50.2300">
    <property type="match status" value="1"/>
</dbReference>
<feature type="compositionally biased region" description="Basic and acidic residues" evidence="23">
    <location>
        <begin position="695"/>
        <end position="704"/>
    </location>
</feature>
<dbReference type="CDD" id="cd16922">
    <property type="entry name" value="HATPase_EvgS-ArcB-TorS-like"/>
    <property type="match status" value="1"/>
</dbReference>
<accession>A0A937CSJ0</accession>
<dbReference type="InterPro" id="IPR036641">
    <property type="entry name" value="HPT_dom_sf"/>
</dbReference>
<dbReference type="InterPro" id="IPR011006">
    <property type="entry name" value="CheY-like_superfamily"/>
</dbReference>
<dbReference type="InterPro" id="IPR001789">
    <property type="entry name" value="Sig_transdc_resp-reg_receiver"/>
</dbReference>
<dbReference type="GO" id="GO:0005524">
    <property type="term" value="F:ATP binding"/>
    <property type="evidence" value="ECO:0007669"/>
    <property type="project" value="UniProtKB-KW"/>
</dbReference>
<evidence type="ECO:0000313" key="30">
    <source>
        <dbReference type="Proteomes" id="UP000599109"/>
    </source>
</evidence>
<dbReference type="FunFam" id="3.30.565.10:FF:000010">
    <property type="entry name" value="Sensor histidine kinase RcsC"/>
    <property type="match status" value="1"/>
</dbReference>
<evidence type="ECO:0000256" key="18">
    <source>
        <dbReference type="ARBA" id="ARBA00064003"/>
    </source>
</evidence>
<evidence type="ECO:0000256" key="6">
    <source>
        <dbReference type="ARBA" id="ARBA00022553"/>
    </source>
</evidence>
<dbReference type="CDD" id="cd00130">
    <property type="entry name" value="PAS"/>
    <property type="match status" value="1"/>
</dbReference>
<dbReference type="InterPro" id="IPR000014">
    <property type="entry name" value="PAS"/>
</dbReference>
<dbReference type="Pfam" id="PF02518">
    <property type="entry name" value="HATPase_c"/>
    <property type="match status" value="1"/>
</dbReference>
<keyword evidence="8" id="KW-0812">Transmembrane</keyword>
<keyword evidence="6 22" id="KW-0597">Phosphoprotein</keyword>
<dbReference type="Gene3D" id="3.30.565.10">
    <property type="entry name" value="Histidine kinase-like ATPase, C-terminal domain"/>
    <property type="match status" value="1"/>
</dbReference>
<feature type="region of interest" description="Disordered" evidence="23">
    <location>
        <begin position="405"/>
        <end position="429"/>
    </location>
</feature>
<evidence type="ECO:0000256" key="5">
    <source>
        <dbReference type="ARBA" id="ARBA00022519"/>
    </source>
</evidence>
<feature type="domain" description="Response regulatory" evidence="25">
    <location>
        <begin position="438"/>
        <end position="557"/>
    </location>
</feature>
<dbReference type="RefSeq" id="WP_201674154.1">
    <property type="nucleotide sequence ID" value="NZ_JAEQNE010000002.1"/>
</dbReference>
<evidence type="ECO:0000256" key="1">
    <source>
        <dbReference type="ARBA" id="ARBA00000085"/>
    </source>
</evidence>
<dbReference type="InterPro" id="IPR000700">
    <property type="entry name" value="PAS-assoc_C"/>
</dbReference>
<organism evidence="29 30">
    <name type="scientific">Ramlibacter monticola</name>
    <dbReference type="NCBI Taxonomy" id="1926872"/>
    <lineage>
        <taxon>Bacteria</taxon>
        <taxon>Pseudomonadati</taxon>
        <taxon>Pseudomonadota</taxon>
        <taxon>Betaproteobacteria</taxon>
        <taxon>Burkholderiales</taxon>
        <taxon>Comamonadaceae</taxon>
        <taxon>Ramlibacter</taxon>
    </lineage>
</organism>
<keyword evidence="4" id="KW-1003">Cell membrane</keyword>
<evidence type="ECO:0000259" key="27">
    <source>
        <dbReference type="PROSITE" id="PS50113"/>
    </source>
</evidence>
<evidence type="ECO:0000259" key="25">
    <source>
        <dbReference type="PROSITE" id="PS50110"/>
    </source>
</evidence>
<dbReference type="Pfam" id="PF00072">
    <property type="entry name" value="Response_reg"/>
    <property type="match status" value="1"/>
</dbReference>
<evidence type="ECO:0000256" key="22">
    <source>
        <dbReference type="PROSITE-ProRule" id="PRU00169"/>
    </source>
</evidence>
<feature type="modified residue" description="Phosphohistidine" evidence="21">
    <location>
        <position position="633"/>
    </location>
</feature>
<keyword evidence="16" id="KW-0472">Membrane</keyword>
<keyword evidence="14" id="KW-0902">Two-component regulatory system</keyword>
<dbReference type="NCBIfam" id="TIGR00229">
    <property type="entry name" value="sensory_box"/>
    <property type="match status" value="1"/>
</dbReference>
<name>A0A937CSJ0_9BURK</name>
<dbReference type="SMART" id="SM00448">
    <property type="entry name" value="REC"/>
    <property type="match status" value="1"/>
</dbReference>
<dbReference type="SUPFAM" id="SSF47384">
    <property type="entry name" value="Homodimeric domain of signal transducing histidine kinase"/>
    <property type="match status" value="1"/>
</dbReference>
<gene>
    <name evidence="29" type="ORF">JJ685_10310</name>
</gene>
<evidence type="ECO:0000256" key="11">
    <source>
        <dbReference type="ARBA" id="ARBA00022777"/>
    </source>
</evidence>
<dbReference type="SMART" id="SM00388">
    <property type="entry name" value="HisKA"/>
    <property type="match status" value="1"/>
</dbReference>
<keyword evidence="13" id="KW-1133">Transmembrane helix</keyword>
<dbReference type="PRINTS" id="PR00344">
    <property type="entry name" value="BCTRLSENSOR"/>
</dbReference>
<evidence type="ECO:0000256" key="3">
    <source>
        <dbReference type="ARBA" id="ARBA00012438"/>
    </source>
</evidence>
<dbReference type="InterPro" id="IPR036890">
    <property type="entry name" value="HATPase_C_sf"/>
</dbReference>
<comment type="catalytic activity">
    <reaction evidence="1">
        <text>ATP + protein L-histidine = ADP + protein N-phospho-L-histidine.</text>
        <dbReference type="EC" id="2.7.13.3"/>
    </reaction>
</comment>
<dbReference type="InterPro" id="IPR004358">
    <property type="entry name" value="Sig_transdc_His_kin-like_C"/>
</dbReference>
<keyword evidence="9" id="KW-0732">Signal</keyword>
<dbReference type="SUPFAM" id="SSF47226">
    <property type="entry name" value="Histidine-containing phosphotransfer domain, HPT domain"/>
    <property type="match status" value="1"/>
</dbReference>
<dbReference type="PANTHER" id="PTHR43047:SF78">
    <property type="entry name" value="SENSORY_REGULATORY PROTEIN RPFC"/>
    <property type="match status" value="1"/>
</dbReference>
<feature type="modified residue" description="4-aspartylphosphate" evidence="22">
    <location>
        <position position="487"/>
    </location>
</feature>
<comment type="subunit">
    <text evidence="18">At low DSF concentrations, interacts with RpfF.</text>
</comment>
<dbReference type="CDD" id="cd17546">
    <property type="entry name" value="REC_hyHK_CKI1_RcsC-like"/>
    <property type="match status" value="1"/>
</dbReference>
<evidence type="ECO:0000313" key="29">
    <source>
        <dbReference type="EMBL" id="MBL0391530.1"/>
    </source>
</evidence>
<evidence type="ECO:0000256" key="4">
    <source>
        <dbReference type="ARBA" id="ARBA00022475"/>
    </source>
</evidence>
<dbReference type="Pfam" id="PF08448">
    <property type="entry name" value="PAS_4"/>
    <property type="match status" value="1"/>
</dbReference>
<dbReference type="GO" id="GO:0000155">
    <property type="term" value="F:phosphorelay sensor kinase activity"/>
    <property type="evidence" value="ECO:0007669"/>
    <property type="project" value="InterPro"/>
</dbReference>
<sequence length="704" mass="76871">MDEARELRARATELEERVRARTADLQTANAFLNSLIQHIPYMVMVKRASDLTIVRANHKVEELLGLSEQELLGRSAHEIHSAQEADFFTTKDREALTLRREVDVQEETIQTPHGERILHVKKIPILDEEGQPRYLLSMAEDVTERRQREREIQRLNAALAQRSTELEAATRAKSIFLATMSHEIRTPMNGMLGMLELLGLTPLDPEQRETLSLVRESSRSLLRLIDDILDFSKIEAGKLDLRPETVSIKRIIEEVQSIYSGTASCKGLAVHRTVDPRISPALRVDPVRLRQILNNFVSNATKFTAAGSVEIGAEWLGRSDGHENLRFVVRDTGIGISPGDQQRLFQPFSQALGEEGRRNSGGSGLGLVICRQLAQMMGGSITLESVPGQGTTVMLTLSLPIVEASPAADTGTPPESAPTGPARRAAPSVDEAEAEGTLLLLVDDHPVNRTLLLRQVRMLGYAAKAAEDGVQALETWKAGRFGLVVTDCHMPHMDGYELARSIRAHESSTGRRRVPIIACTANALPGESANCFAAGMDDFLVKPLELSALTEKLDRWLPIPDAKGARAEARDAAPVEEADSPLDADLLAKNCGDDPATVAEVLAAFRRTCEEDSAALQQAVQVRDATAARQLAHRMGGASTVVGALAFAAACARIERTSRAGDWEALAQETPAFAQQQESLMRWLDSRTAPGTTKAIDETSSADR</sequence>